<evidence type="ECO:0008006" key="5">
    <source>
        <dbReference type="Google" id="ProtNLM"/>
    </source>
</evidence>
<gene>
    <name evidence="3" type="ORF">ElP_64890</name>
</gene>
<evidence type="ECO:0000256" key="1">
    <source>
        <dbReference type="SAM" id="MobiDB-lite"/>
    </source>
</evidence>
<dbReference type="InterPro" id="IPR024399">
    <property type="entry name" value="DUF2628"/>
</dbReference>
<feature type="transmembrane region" description="Helical" evidence="2">
    <location>
        <begin position="86"/>
        <end position="109"/>
    </location>
</feature>
<dbReference type="Proteomes" id="UP000317835">
    <property type="component" value="Chromosome"/>
</dbReference>
<feature type="region of interest" description="Disordered" evidence="1">
    <location>
        <begin position="1"/>
        <end position="31"/>
    </location>
</feature>
<keyword evidence="4" id="KW-1185">Reference proteome</keyword>
<keyword evidence="2" id="KW-1133">Transmembrane helix</keyword>
<sequence length="214" mass="22926">MSANDDRSLPENPYAAPESGSIGARSVPAETPEQRDLRAFVGSNADYYLRRWTHLLERESAGAGFNLAAFLLSGFWLVYRKMYRVTAIFFAVILLESVVEEVIFVVVLGNEAVPAGRGLVVGLVAAIVCGSYGNRWYYSHARRVISDVRAQGLGEQAVAGALARRGGTSLVAAIGLFVLFLVVTFAVFIALAFVLYPAEAFASRSAGAAVGCLI</sequence>
<feature type="transmembrane region" description="Helical" evidence="2">
    <location>
        <begin position="170"/>
        <end position="196"/>
    </location>
</feature>
<dbReference type="RefSeq" id="WP_145277105.1">
    <property type="nucleotide sequence ID" value="NZ_CP036426.1"/>
</dbReference>
<evidence type="ECO:0000256" key="2">
    <source>
        <dbReference type="SAM" id="Phobius"/>
    </source>
</evidence>
<keyword evidence="2" id="KW-0472">Membrane</keyword>
<proteinExistence type="predicted"/>
<keyword evidence="2" id="KW-0812">Transmembrane</keyword>
<dbReference type="Pfam" id="PF10947">
    <property type="entry name" value="DUF2628"/>
    <property type="match status" value="1"/>
</dbReference>
<name>A0A518HCE9_9BACT</name>
<organism evidence="3 4">
    <name type="scientific">Tautonia plasticadhaerens</name>
    <dbReference type="NCBI Taxonomy" id="2527974"/>
    <lineage>
        <taxon>Bacteria</taxon>
        <taxon>Pseudomonadati</taxon>
        <taxon>Planctomycetota</taxon>
        <taxon>Planctomycetia</taxon>
        <taxon>Isosphaerales</taxon>
        <taxon>Isosphaeraceae</taxon>
        <taxon>Tautonia</taxon>
    </lineage>
</organism>
<feature type="transmembrane region" description="Helical" evidence="2">
    <location>
        <begin position="61"/>
        <end position="79"/>
    </location>
</feature>
<feature type="transmembrane region" description="Helical" evidence="2">
    <location>
        <begin position="115"/>
        <end position="133"/>
    </location>
</feature>
<dbReference type="EMBL" id="CP036426">
    <property type="protein sequence ID" value="QDV38534.1"/>
    <property type="molecule type" value="Genomic_DNA"/>
</dbReference>
<protein>
    <recommendedName>
        <fullName evidence="5">DUF2628 domain-containing protein</fullName>
    </recommendedName>
</protein>
<evidence type="ECO:0000313" key="4">
    <source>
        <dbReference type="Proteomes" id="UP000317835"/>
    </source>
</evidence>
<dbReference type="KEGG" id="tpla:ElP_64890"/>
<evidence type="ECO:0000313" key="3">
    <source>
        <dbReference type="EMBL" id="QDV38534.1"/>
    </source>
</evidence>
<dbReference type="OrthoDB" id="6691119at2"/>
<dbReference type="AlphaFoldDB" id="A0A518HCE9"/>
<reference evidence="3 4" key="1">
    <citation type="submission" date="2019-02" db="EMBL/GenBank/DDBJ databases">
        <title>Deep-cultivation of Planctomycetes and their phenomic and genomic characterization uncovers novel biology.</title>
        <authorList>
            <person name="Wiegand S."/>
            <person name="Jogler M."/>
            <person name="Boedeker C."/>
            <person name="Pinto D."/>
            <person name="Vollmers J."/>
            <person name="Rivas-Marin E."/>
            <person name="Kohn T."/>
            <person name="Peeters S.H."/>
            <person name="Heuer A."/>
            <person name="Rast P."/>
            <person name="Oberbeckmann S."/>
            <person name="Bunk B."/>
            <person name="Jeske O."/>
            <person name="Meyerdierks A."/>
            <person name="Storesund J.E."/>
            <person name="Kallscheuer N."/>
            <person name="Luecker S."/>
            <person name="Lage O.M."/>
            <person name="Pohl T."/>
            <person name="Merkel B.J."/>
            <person name="Hornburger P."/>
            <person name="Mueller R.-W."/>
            <person name="Bruemmer F."/>
            <person name="Labrenz M."/>
            <person name="Spormann A.M."/>
            <person name="Op den Camp H."/>
            <person name="Overmann J."/>
            <person name="Amann R."/>
            <person name="Jetten M.S.M."/>
            <person name="Mascher T."/>
            <person name="Medema M.H."/>
            <person name="Devos D.P."/>
            <person name="Kaster A.-K."/>
            <person name="Ovreas L."/>
            <person name="Rohde M."/>
            <person name="Galperin M.Y."/>
            <person name="Jogler C."/>
        </authorList>
    </citation>
    <scope>NUCLEOTIDE SEQUENCE [LARGE SCALE GENOMIC DNA]</scope>
    <source>
        <strain evidence="3 4">ElP</strain>
    </source>
</reference>
<accession>A0A518HCE9</accession>